<dbReference type="GO" id="GO:0070403">
    <property type="term" value="F:NAD+ binding"/>
    <property type="evidence" value="ECO:0007669"/>
    <property type="project" value="InterPro"/>
</dbReference>
<evidence type="ECO:0000256" key="4">
    <source>
        <dbReference type="ARBA" id="ARBA00022793"/>
    </source>
</evidence>
<reference evidence="14 15" key="1">
    <citation type="journal article" date="2016" name="Nat. Commun.">
        <title>Thousands of microbial genomes shed light on interconnected biogeochemical processes in an aquifer system.</title>
        <authorList>
            <person name="Anantharaman K."/>
            <person name="Brown C.T."/>
            <person name="Hug L.A."/>
            <person name="Sharon I."/>
            <person name="Castelle C.J."/>
            <person name="Probst A.J."/>
            <person name="Thomas B.C."/>
            <person name="Singh A."/>
            <person name="Wilkins M.J."/>
            <person name="Karaoz U."/>
            <person name="Brodie E.L."/>
            <person name="Williams K.H."/>
            <person name="Hubbard S.S."/>
            <person name="Banfield J.F."/>
        </authorList>
    </citation>
    <scope>NUCLEOTIDE SEQUENCE [LARGE SCALE GENOMIC DNA]</scope>
</reference>
<evidence type="ECO:0000259" key="13">
    <source>
        <dbReference type="Pfam" id="PF01370"/>
    </source>
</evidence>
<dbReference type="InterPro" id="IPR044516">
    <property type="entry name" value="UXS-like"/>
</dbReference>
<dbReference type="Proteomes" id="UP000177039">
    <property type="component" value="Unassembled WGS sequence"/>
</dbReference>
<evidence type="ECO:0000256" key="8">
    <source>
        <dbReference type="ARBA" id="ARBA00023034"/>
    </source>
</evidence>
<protein>
    <recommendedName>
        <fullName evidence="13">NAD-dependent epimerase/dehydratase domain-containing protein</fullName>
    </recommendedName>
</protein>
<name>A0A1F5H899_9BACT</name>
<keyword evidence="11" id="KW-0456">Lyase</keyword>
<dbReference type="SUPFAM" id="SSF51735">
    <property type="entry name" value="NAD(P)-binding Rossmann-fold domains"/>
    <property type="match status" value="1"/>
</dbReference>
<evidence type="ECO:0000256" key="9">
    <source>
        <dbReference type="ARBA" id="ARBA00023136"/>
    </source>
</evidence>
<keyword evidence="8" id="KW-0333">Golgi apparatus</keyword>
<dbReference type="EMBL" id="MFBT01000001">
    <property type="protein sequence ID" value="OGE00361.1"/>
    <property type="molecule type" value="Genomic_DNA"/>
</dbReference>
<dbReference type="Pfam" id="PF01370">
    <property type="entry name" value="Epimerase"/>
    <property type="match status" value="1"/>
</dbReference>
<dbReference type="GO" id="GO:0005737">
    <property type="term" value="C:cytoplasm"/>
    <property type="evidence" value="ECO:0007669"/>
    <property type="project" value="TreeGrafter"/>
</dbReference>
<dbReference type="PANTHER" id="PTHR43078">
    <property type="entry name" value="UDP-GLUCURONIC ACID DECARBOXYLASE-RELATED"/>
    <property type="match status" value="1"/>
</dbReference>
<keyword evidence="3" id="KW-0812">Transmembrane</keyword>
<dbReference type="GO" id="GO:0042732">
    <property type="term" value="P:D-xylose metabolic process"/>
    <property type="evidence" value="ECO:0007669"/>
    <property type="project" value="InterPro"/>
</dbReference>
<evidence type="ECO:0000256" key="2">
    <source>
        <dbReference type="ARBA" id="ARBA00004323"/>
    </source>
</evidence>
<evidence type="ECO:0000313" key="15">
    <source>
        <dbReference type="Proteomes" id="UP000177039"/>
    </source>
</evidence>
<evidence type="ECO:0000256" key="12">
    <source>
        <dbReference type="ARBA" id="ARBA00037859"/>
    </source>
</evidence>
<proteinExistence type="predicted"/>
<dbReference type="GO" id="GO:0048040">
    <property type="term" value="F:UDP-glucuronate decarboxylase activity"/>
    <property type="evidence" value="ECO:0007669"/>
    <property type="project" value="TreeGrafter"/>
</dbReference>
<sequence length="334" mass="37673">MRILVTGGAGFIGTNLVRSLLEQGHEVIVLDNLITGHVKNVLPFIANPRFTFIEKDIINPFVSAKNEILTVDQIYHLACPTGVNNLGSLAEEMLLTCAIGTKNVLELAKVHKTRFLFTSSSEVYGDPEVSPQKEEYTGNVDPTGFRSPYEEGKRFAESLIISYVRKYNLDATIVRVFNTYGPQMSPKDTRVIPRLLRLALTKKPLTIHGKGLQRRTFCYVDDFVKGLILVMGKGKKGQVYNLGSESEFSIIELAQIILEMTKTKSTFKFTKRPAHDHQMRLPALEKIKKLGWRPKTSLKEGLKKTINLQTESASLVHKDSMGKKEEKWQQYPAF</sequence>
<dbReference type="AlphaFoldDB" id="A0A1F5H899"/>
<keyword evidence="9" id="KW-0472">Membrane</keyword>
<keyword evidence="5" id="KW-0735">Signal-anchor</keyword>
<feature type="domain" description="NAD-dependent epimerase/dehydratase" evidence="13">
    <location>
        <begin position="3"/>
        <end position="243"/>
    </location>
</feature>
<evidence type="ECO:0000256" key="10">
    <source>
        <dbReference type="ARBA" id="ARBA00023180"/>
    </source>
</evidence>
<dbReference type="GO" id="GO:0033320">
    <property type="term" value="P:UDP-D-xylose biosynthetic process"/>
    <property type="evidence" value="ECO:0007669"/>
    <property type="project" value="UniProtKB-UniPathway"/>
</dbReference>
<evidence type="ECO:0000256" key="6">
    <source>
        <dbReference type="ARBA" id="ARBA00022989"/>
    </source>
</evidence>
<comment type="subcellular location">
    <subcellularLocation>
        <location evidence="2">Golgi apparatus membrane</location>
        <topology evidence="2">Single-pass type II membrane protein</topology>
    </subcellularLocation>
    <subcellularLocation>
        <location evidence="12">Golgi apparatus</location>
        <location evidence="12">Golgi stack membrane</location>
    </subcellularLocation>
</comment>
<dbReference type="UniPathway" id="UPA00796">
    <property type="reaction ID" value="UER00771"/>
</dbReference>
<accession>A0A1F5H899</accession>
<evidence type="ECO:0000313" key="14">
    <source>
        <dbReference type="EMBL" id="OGE00361.1"/>
    </source>
</evidence>
<keyword evidence="10" id="KW-0325">Glycoprotein</keyword>
<comment type="cofactor">
    <cofactor evidence="1">
        <name>NAD(+)</name>
        <dbReference type="ChEBI" id="CHEBI:57540"/>
    </cofactor>
</comment>
<keyword evidence="4" id="KW-0210">Decarboxylase</keyword>
<keyword evidence="6" id="KW-1133">Transmembrane helix</keyword>
<dbReference type="InterPro" id="IPR001509">
    <property type="entry name" value="Epimerase_deHydtase"/>
</dbReference>
<dbReference type="Gene3D" id="3.40.50.720">
    <property type="entry name" value="NAD(P)-binding Rossmann-like Domain"/>
    <property type="match status" value="1"/>
</dbReference>
<dbReference type="FunFam" id="3.40.50.720:FF:000065">
    <property type="entry name" value="UDP-glucuronic acid decarboxylase 1"/>
    <property type="match status" value="1"/>
</dbReference>
<organism evidence="14 15">
    <name type="scientific">Candidatus Curtissbacteria bacterium RIFCSPLOWO2_01_FULL_42_50</name>
    <dbReference type="NCBI Taxonomy" id="1797730"/>
    <lineage>
        <taxon>Bacteria</taxon>
        <taxon>Candidatus Curtissiibacteriota</taxon>
    </lineage>
</organism>
<evidence type="ECO:0000256" key="11">
    <source>
        <dbReference type="ARBA" id="ARBA00023239"/>
    </source>
</evidence>
<dbReference type="InterPro" id="IPR036291">
    <property type="entry name" value="NAD(P)-bd_dom_sf"/>
</dbReference>
<gene>
    <name evidence="14" type="ORF">A3B54_01470</name>
</gene>
<evidence type="ECO:0000256" key="3">
    <source>
        <dbReference type="ARBA" id="ARBA00022692"/>
    </source>
</evidence>
<evidence type="ECO:0000256" key="5">
    <source>
        <dbReference type="ARBA" id="ARBA00022968"/>
    </source>
</evidence>
<keyword evidence="7" id="KW-0520">NAD</keyword>
<evidence type="ECO:0000256" key="1">
    <source>
        <dbReference type="ARBA" id="ARBA00001911"/>
    </source>
</evidence>
<dbReference type="PANTHER" id="PTHR43078:SF6">
    <property type="entry name" value="UDP-GLUCURONIC ACID DECARBOXYLASE 1"/>
    <property type="match status" value="1"/>
</dbReference>
<evidence type="ECO:0000256" key="7">
    <source>
        <dbReference type="ARBA" id="ARBA00023027"/>
    </source>
</evidence>
<comment type="caution">
    <text evidence="14">The sequence shown here is derived from an EMBL/GenBank/DDBJ whole genome shotgun (WGS) entry which is preliminary data.</text>
</comment>